<dbReference type="GO" id="GO:0055085">
    <property type="term" value="P:transmembrane transport"/>
    <property type="evidence" value="ECO:0007669"/>
    <property type="project" value="InterPro"/>
</dbReference>
<keyword evidence="10" id="KW-1185">Reference proteome</keyword>
<protein>
    <submittedName>
        <fullName evidence="9">Peptide/nickel transport system permease protein</fullName>
    </submittedName>
</protein>
<proteinExistence type="inferred from homology"/>
<dbReference type="OrthoDB" id="3531748at2"/>
<sequence length="311" mass="32766">MSTPVPNLGAPHPGATSELAVSDGLIAETTEVAAAPGKKKKRGYGLTFWMATVWLVVVLICAVFANLLPVRDPLTPDVINKLALPGEAGLLGTDGLGRDTLARLVHGARVSVTISVTAVAIGMVVGGFLGIISGFFRGKTETILMTIINIILAFPALVLLLVLLAFVGRSLVVISLIVGFLSIPIYTRVARATTLAVAEREFVRASRTMGAKNSRVLAREILPNVVLPVAAFGLVAMGVVIVLEGTLAFLGLSVQQPAPTWGGMIFDGKRYLNEAPHVVLIPSIAMFLTVLSLNLVGDALRTRFDVRGSNL</sequence>
<gene>
    <name evidence="9" type="ORF">SAMN05660662_0574</name>
</gene>
<keyword evidence="2 7" id="KW-0813">Transport</keyword>
<dbReference type="SUPFAM" id="SSF161098">
    <property type="entry name" value="MetI-like"/>
    <property type="match status" value="1"/>
</dbReference>
<comment type="similarity">
    <text evidence="7">Belongs to the binding-protein-dependent transport system permease family.</text>
</comment>
<keyword evidence="6 7" id="KW-0472">Membrane</keyword>
<evidence type="ECO:0000313" key="9">
    <source>
        <dbReference type="EMBL" id="SDE99067.1"/>
    </source>
</evidence>
<evidence type="ECO:0000256" key="4">
    <source>
        <dbReference type="ARBA" id="ARBA00022692"/>
    </source>
</evidence>
<dbReference type="Gene3D" id="1.10.3720.10">
    <property type="entry name" value="MetI-like"/>
    <property type="match status" value="1"/>
</dbReference>
<evidence type="ECO:0000256" key="3">
    <source>
        <dbReference type="ARBA" id="ARBA00022475"/>
    </source>
</evidence>
<dbReference type="RefSeq" id="WP_091763597.1">
    <property type="nucleotide sequence ID" value="NZ_FNBT01000001.1"/>
</dbReference>
<dbReference type="PANTHER" id="PTHR43386">
    <property type="entry name" value="OLIGOPEPTIDE TRANSPORT SYSTEM PERMEASE PROTEIN APPC"/>
    <property type="match status" value="1"/>
</dbReference>
<dbReference type="CDD" id="cd06261">
    <property type="entry name" value="TM_PBP2"/>
    <property type="match status" value="1"/>
</dbReference>
<dbReference type="STRING" id="1550231.SAMN05660662_0574"/>
<dbReference type="InterPro" id="IPR050366">
    <property type="entry name" value="BP-dependent_transpt_permease"/>
</dbReference>
<feature type="transmembrane region" description="Helical" evidence="7">
    <location>
        <begin position="46"/>
        <end position="68"/>
    </location>
</feature>
<reference evidence="10" key="1">
    <citation type="submission" date="2016-10" db="EMBL/GenBank/DDBJ databases">
        <authorList>
            <person name="Varghese N."/>
            <person name="Submissions S."/>
        </authorList>
    </citation>
    <scope>NUCLEOTIDE SEQUENCE [LARGE SCALE GENOMIC DNA]</scope>
    <source>
        <strain evidence="10">DSM 44268</strain>
    </source>
</reference>
<dbReference type="Pfam" id="PF00528">
    <property type="entry name" value="BPD_transp_1"/>
    <property type="match status" value="1"/>
</dbReference>
<dbReference type="EMBL" id="FNBT01000001">
    <property type="protein sequence ID" value="SDE99067.1"/>
    <property type="molecule type" value="Genomic_DNA"/>
</dbReference>
<evidence type="ECO:0000256" key="2">
    <source>
        <dbReference type="ARBA" id="ARBA00022448"/>
    </source>
</evidence>
<evidence type="ECO:0000256" key="6">
    <source>
        <dbReference type="ARBA" id="ARBA00023136"/>
    </source>
</evidence>
<feature type="transmembrane region" description="Helical" evidence="7">
    <location>
        <begin position="112"/>
        <end position="136"/>
    </location>
</feature>
<evidence type="ECO:0000259" key="8">
    <source>
        <dbReference type="PROSITE" id="PS50928"/>
    </source>
</evidence>
<dbReference type="InterPro" id="IPR000515">
    <property type="entry name" value="MetI-like"/>
</dbReference>
<comment type="subcellular location">
    <subcellularLocation>
        <location evidence="1 7">Cell membrane</location>
        <topology evidence="1 7">Multi-pass membrane protein</topology>
    </subcellularLocation>
</comment>
<dbReference type="InterPro" id="IPR035906">
    <property type="entry name" value="MetI-like_sf"/>
</dbReference>
<accession>A0A1G7HEZ7</accession>
<feature type="transmembrane region" description="Helical" evidence="7">
    <location>
        <begin position="278"/>
        <end position="297"/>
    </location>
</feature>
<evidence type="ECO:0000256" key="1">
    <source>
        <dbReference type="ARBA" id="ARBA00004651"/>
    </source>
</evidence>
<keyword evidence="3" id="KW-1003">Cell membrane</keyword>
<evidence type="ECO:0000313" key="10">
    <source>
        <dbReference type="Proteomes" id="UP000199406"/>
    </source>
</evidence>
<feature type="transmembrane region" description="Helical" evidence="7">
    <location>
        <begin position="143"/>
        <end position="166"/>
    </location>
</feature>
<dbReference type="PROSITE" id="PS50928">
    <property type="entry name" value="ABC_TM1"/>
    <property type="match status" value="1"/>
</dbReference>
<evidence type="ECO:0000256" key="7">
    <source>
        <dbReference type="RuleBase" id="RU363032"/>
    </source>
</evidence>
<dbReference type="Proteomes" id="UP000199406">
    <property type="component" value="Unassembled WGS sequence"/>
</dbReference>
<dbReference type="AlphaFoldDB" id="A0A1G7HEZ7"/>
<name>A0A1G7HEZ7_9ACTN</name>
<feature type="domain" description="ABC transmembrane type-1" evidence="8">
    <location>
        <begin position="108"/>
        <end position="297"/>
    </location>
</feature>
<dbReference type="PANTHER" id="PTHR43386:SF25">
    <property type="entry name" value="PEPTIDE ABC TRANSPORTER PERMEASE PROTEIN"/>
    <property type="match status" value="1"/>
</dbReference>
<keyword evidence="4 7" id="KW-0812">Transmembrane</keyword>
<dbReference type="GO" id="GO:0005886">
    <property type="term" value="C:plasma membrane"/>
    <property type="evidence" value="ECO:0007669"/>
    <property type="project" value="UniProtKB-SubCell"/>
</dbReference>
<feature type="transmembrane region" description="Helical" evidence="7">
    <location>
        <begin position="221"/>
        <end position="243"/>
    </location>
</feature>
<keyword evidence="5 7" id="KW-1133">Transmembrane helix</keyword>
<organism evidence="9 10">
    <name type="scientific">Blastococcus aurantiacus</name>
    <dbReference type="NCBI Taxonomy" id="1550231"/>
    <lineage>
        <taxon>Bacteria</taxon>
        <taxon>Bacillati</taxon>
        <taxon>Actinomycetota</taxon>
        <taxon>Actinomycetes</taxon>
        <taxon>Geodermatophilales</taxon>
        <taxon>Geodermatophilaceae</taxon>
        <taxon>Blastococcus</taxon>
    </lineage>
</organism>
<evidence type="ECO:0000256" key="5">
    <source>
        <dbReference type="ARBA" id="ARBA00022989"/>
    </source>
</evidence>
<feature type="transmembrane region" description="Helical" evidence="7">
    <location>
        <begin position="172"/>
        <end position="190"/>
    </location>
</feature>